<name>A0ABM8GWR9_9MICO</name>
<keyword evidence="2" id="KW-1133">Transmembrane helix</keyword>
<evidence type="ECO:0000256" key="2">
    <source>
        <dbReference type="SAM" id="Phobius"/>
    </source>
</evidence>
<accession>A0ABM8GWR9</accession>
<dbReference type="EMBL" id="AP027733">
    <property type="protein sequence ID" value="BDZ52827.1"/>
    <property type="molecule type" value="Genomic_DNA"/>
</dbReference>
<reference evidence="4" key="1">
    <citation type="journal article" date="2019" name="Int. J. Syst. Evol. Microbiol.">
        <title>The Global Catalogue of Microorganisms (GCM) 10K type strain sequencing project: providing services to taxonomists for standard genome sequencing and annotation.</title>
        <authorList>
            <consortium name="The Broad Institute Genomics Platform"/>
            <consortium name="The Broad Institute Genome Sequencing Center for Infectious Disease"/>
            <person name="Wu L."/>
            <person name="Ma J."/>
        </authorList>
    </citation>
    <scope>NUCLEOTIDE SEQUENCE [LARGE SCALE GENOMIC DNA]</scope>
    <source>
        <strain evidence="4">NBRC 108728</strain>
    </source>
</reference>
<sequence length="91" mass="9869">MTRRQHFAVWAKRVAIGGFALLIVAAVVNRIIEPPELTLGRAILAAGTLLGGFLGFVGLLAYIFALPKRPKAPPLGPDDPIPREWIEGTRK</sequence>
<geneLocation type="plasmid" evidence="3 4">
    <name>pNBRC108728a</name>
</geneLocation>
<feature type="compositionally biased region" description="Basic and acidic residues" evidence="1">
    <location>
        <begin position="80"/>
        <end position="91"/>
    </location>
</feature>
<proteinExistence type="predicted"/>
<keyword evidence="4" id="KW-1185">Reference proteome</keyword>
<feature type="transmembrane region" description="Helical" evidence="2">
    <location>
        <begin position="40"/>
        <end position="65"/>
    </location>
</feature>
<keyword evidence="2" id="KW-0812">Transmembrane</keyword>
<dbReference type="Proteomes" id="UP001321486">
    <property type="component" value="Plasmid pNBRC108728a"/>
</dbReference>
<gene>
    <name evidence="3" type="ORF">GCM10025867_50680</name>
</gene>
<evidence type="ECO:0000256" key="1">
    <source>
        <dbReference type="SAM" id="MobiDB-lite"/>
    </source>
</evidence>
<feature type="region of interest" description="Disordered" evidence="1">
    <location>
        <begin position="69"/>
        <end position="91"/>
    </location>
</feature>
<evidence type="ECO:0000313" key="4">
    <source>
        <dbReference type="Proteomes" id="UP001321486"/>
    </source>
</evidence>
<dbReference type="RefSeq" id="WP_286347109.1">
    <property type="nucleotide sequence ID" value="NZ_AP027733.1"/>
</dbReference>
<evidence type="ECO:0000313" key="3">
    <source>
        <dbReference type="EMBL" id="BDZ52827.1"/>
    </source>
</evidence>
<evidence type="ECO:0008006" key="5">
    <source>
        <dbReference type="Google" id="ProtNLM"/>
    </source>
</evidence>
<organism evidence="3 4">
    <name type="scientific">Frondihabitans sucicola</name>
    <dbReference type="NCBI Taxonomy" id="1268041"/>
    <lineage>
        <taxon>Bacteria</taxon>
        <taxon>Bacillati</taxon>
        <taxon>Actinomycetota</taxon>
        <taxon>Actinomycetes</taxon>
        <taxon>Micrococcales</taxon>
        <taxon>Microbacteriaceae</taxon>
        <taxon>Frondihabitans</taxon>
    </lineage>
</organism>
<keyword evidence="3" id="KW-0614">Plasmid</keyword>
<protein>
    <recommendedName>
        <fullName evidence="5">LapA family protein</fullName>
    </recommendedName>
</protein>
<keyword evidence="2" id="KW-0472">Membrane</keyword>